<evidence type="ECO:0000256" key="1">
    <source>
        <dbReference type="SAM" id="MobiDB-lite"/>
    </source>
</evidence>
<accession>A0A5J9WS75</accession>
<evidence type="ECO:0000256" key="2">
    <source>
        <dbReference type="SAM" id="Phobius"/>
    </source>
</evidence>
<keyword evidence="5" id="KW-1185">Reference proteome</keyword>
<dbReference type="Gramene" id="TVU50725">
    <property type="protein sequence ID" value="TVU50725"/>
    <property type="gene ID" value="EJB05_02112"/>
</dbReference>
<name>A0A5J9WS75_9POAL</name>
<evidence type="ECO:0000313" key="5">
    <source>
        <dbReference type="Proteomes" id="UP000324897"/>
    </source>
</evidence>
<proteinExistence type="predicted"/>
<evidence type="ECO:0000259" key="3">
    <source>
        <dbReference type="Pfam" id="PF03732"/>
    </source>
</evidence>
<gene>
    <name evidence="4" type="ORF">EJB05_02112</name>
</gene>
<dbReference type="AlphaFoldDB" id="A0A5J9WS75"/>
<feature type="transmembrane region" description="Helical" evidence="2">
    <location>
        <begin position="421"/>
        <end position="443"/>
    </location>
</feature>
<dbReference type="PANTHER" id="PTHR34482:SF36">
    <property type="entry name" value="RETROTRANSPOSON GAG DOMAIN-CONTAINING PROTEIN"/>
    <property type="match status" value="1"/>
</dbReference>
<dbReference type="Proteomes" id="UP000324897">
    <property type="component" value="Chromosome 6"/>
</dbReference>
<feature type="domain" description="Retrotransposon gag" evidence="3">
    <location>
        <begin position="110"/>
        <end position="207"/>
    </location>
</feature>
<feature type="non-terminal residue" evidence="4">
    <location>
        <position position="1"/>
    </location>
</feature>
<dbReference type="InterPro" id="IPR005162">
    <property type="entry name" value="Retrotrans_gag_dom"/>
</dbReference>
<keyword evidence="2" id="KW-0812">Transmembrane</keyword>
<keyword evidence="2" id="KW-1133">Transmembrane helix</keyword>
<evidence type="ECO:0000313" key="4">
    <source>
        <dbReference type="EMBL" id="TVU50725.1"/>
    </source>
</evidence>
<feature type="compositionally biased region" description="Basic and acidic residues" evidence="1">
    <location>
        <begin position="246"/>
        <end position="255"/>
    </location>
</feature>
<keyword evidence="2" id="KW-0472">Membrane</keyword>
<sequence length="484" mass="53161">MESRKSEVKRREKTHSCRSHACAMRSYCWIKHSAEALRQGRQAGAAAVGGGGIGTAAGGAASGVSLQGWVGMKLETFDGSGTPVQAADWLSYIEMQLDAFEVLPADRVRYVTQLMKGQAQIWWRGVLSARTAAHGYPSWLDFQREFERRFYSDTFLDKMQIELNNYTQGKKTVAEYEEGFNQIVRFVPHVAQDDAEKARRFRQGLRPFIRHVLGAFRVTDFRSMVEQASGVELQQEYTDDIRKASGTDQLKDQKKGHSGGPTHKNKGATSWKAVVKPGFGLVCFKCGDPHMQRECSWKGTCSVCGHSGHKDPVCRKNPNGKVTWEKVSTASASSSARGSAHMLAAPTPQYLQAPVAPQIQYLPAPPTTGAYYLPQPTTQLLAAPTQSGVGTSSQVPGVSSSQSRPGIYALPTAETRGRNDVVIGCYTCVSLIPVFFPIPLFFIPTFQTGPNLTRHQQIIPMDPLLQLIATTTVATRWMTPSARS</sequence>
<dbReference type="EMBL" id="RWGY01000002">
    <property type="protein sequence ID" value="TVU50725.1"/>
    <property type="molecule type" value="Genomic_DNA"/>
</dbReference>
<comment type="caution">
    <text evidence="4">The sequence shown here is derived from an EMBL/GenBank/DDBJ whole genome shotgun (WGS) entry which is preliminary data.</text>
</comment>
<dbReference type="PANTHER" id="PTHR34482">
    <property type="entry name" value="DNA DAMAGE-INDUCIBLE PROTEIN 1-LIKE"/>
    <property type="match status" value="1"/>
</dbReference>
<dbReference type="Pfam" id="PF03732">
    <property type="entry name" value="Retrotrans_gag"/>
    <property type="match status" value="1"/>
</dbReference>
<feature type="region of interest" description="Disordered" evidence="1">
    <location>
        <begin position="246"/>
        <end position="268"/>
    </location>
</feature>
<dbReference type="OrthoDB" id="690704at2759"/>
<protein>
    <recommendedName>
        <fullName evidence="3">Retrotransposon gag domain-containing protein</fullName>
    </recommendedName>
</protein>
<reference evidence="4 5" key="1">
    <citation type="journal article" date="2019" name="Sci. Rep.">
        <title>A high-quality genome of Eragrostis curvula grass provides insights into Poaceae evolution and supports new strategies to enhance forage quality.</title>
        <authorList>
            <person name="Carballo J."/>
            <person name="Santos B.A.C.M."/>
            <person name="Zappacosta D."/>
            <person name="Garbus I."/>
            <person name="Selva J.P."/>
            <person name="Gallo C.A."/>
            <person name="Diaz A."/>
            <person name="Albertini E."/>
            <person name="Caccamo M."/>
            <person name="Echenique V."/>
        </authorList>
    </citation>
    <scope>NUCLEOTIDE SEQUENCE [LARGE SCALE GENOMIC DNA]</scope>
    <source>
        <strain evidence="5">cv. Victoria</strain>
        <tissue evidence="4">Leaf</tissue>
    </source>
</reference>
<organism evidence="4 5">
    <name type="scientific">Eragrostis curvula</name>
    <name type="common">weeping love grass</name>
    <dbReference type="NCBI Taxonomy" id="38414"/>
    <lineage>
        <taxon>Eukaryota</taxon>
        <taxon>Viridiplantae</taxon>
        <taxon>Streptophyta</taxon>
        <taxon>Embryophyta</taxon>
        <taxon>Tracheophyta</taxon>
        <taxon>Spermatophyta</taxon>
        <taxon>Magnoliopsida</taxon>
        <taxon>Liliopsida</taxon>
        <taxon>Poales</taxon>
        <taxon>Poaceae</taxon>
        <taxon>PACMAD clade</taxon>
        <taxon>Chloridoideae</taxon>
        <taxon>Eragrostideae</taxon>
        <taxon>Eragrostidinae</taxon>
        <taxon>Eragrostis</taxon>
    </lineage>
</organism>